<dbReference type="Proteomes" id="UP000471521">
    <property type="component" value="Unassembled WGS sequence"/>
</dbReference>
<keyword evidence="10" id="KW-1185">Reference proteome</keyword>
<evidence type="ECO:0000256" key="6">
    <source>
        <dbReference type="SAM" id="Phobius"/>
    </source>
</evidence>
<gene>
    <name evidence="9" type="ORF">GRX66_02055</name>
</gene>
<dbReference type="GO" id="GO:0098797">
    <property type="term" value="C:plasma membrane protein complex"/>
    <property type="evidence" value="ECO:0007669"/>
    <property type="project" value="TreeGrafter"/>
</dbReference>
<keyword evidence="5 6" id="KW-0472">Membrane</keyword>
<feature type="transmembrane region" description="Helical" evidence="6">
    <location>
        <begin position="27"/>
        <end position="48"/>
    </location>
</feature>
<evidence type="ECO:0000256" key="5">
    <source>
        <dbReference type="ARBA" id="ARBA00023136"/>
    </source>
</evidence>
<evidence type="ECO:0000256" key="2">
    <source>
        <dbReference type="ARBA" id="ARBA00022475"/>
    </source>
</evidence>
<keyword evidence="3 6" id="KW-0812">Transmembrane</keyword>
<dbReference type="InterPro" id="IPR051447">
    <property type="entry name" value="Lipoprotein-release_system"/>
</dbReference>
<organism evidence="9 10">
    <name type="scientific">Halobacterium bonnevillei</name>
    <dbReference type="NCBI Taxonomy" id="2692200"/>
    <lineage>
        <taxon>Archaea</taxon>
        <taxon>Methanobacteriati</taxon>
        <taxon>Methanobacteriota</taxon>
        <taxon>Stenosarchaea group</taxon>
        <taxon>Halobacteria</taxon>
        <taxon>Halobacteriales</taxon>
        <taxon>Halobacteriaceae</taxon>
        <taxon>Halobacterium</taxon>
    </lineage>
</organism>
<sequence length="410" mass="42100">MTMPGTRIRAAVGLAVARLRHDRTRTVLAVLGVTLAVVATTLLGSLGVGVAETGQQKFDAADRDLWISGGPTRIQPGTIGGFDTGIVDAHNVSRTLTQRDTINTAAPLLFQTVYVGADPDSLDTVVAVGARSSGGLALTSGDGFGPDTAFYNEGAYNGTPARKLVVGTQLQARFNTSNGDQLHVGGTVVDARRTTYTVAGTSSTFTRFLNTPTVSIPLAELQAMTGNANTDRVSLITVDVADSADTAAVADRLEAEYPQYTVRTNTEQLQAILAERIILLAAGVVLVGLAVLSGIALTVNLLTLLVLQEQATLAAIRAVGVSRFVVVGIVGTQGLCYGILGAAVGLLVTLPASVALNYAASWLVGFDGLVQLTPGVLAAGAAIAILAGVSSALVAGWRAASIEPLAVLQR</sequence>
<dbReference type="PANTHER" id="PTHR30489:SF0">
    <property type="entry name" value="LIPOPROTEIN-RELEASING SYSTEM TRANSMEMBRANE PROTEIN LOLE"/>
    <property type="match status" value="1"/>
</dbReference>
<comment type="caution">
    <text evidence="9">The sequence shown here is derived from an EMBL/GenBank/DDBJ whole genome shotgun (WGS) entry which is preliminary data.</text>
</comment>
<dbReference type="Pfam" id="PF12704">
    <property type="entry name" value="MacB_PCD"/>
    <property type="match status" value="1"/>
</dbReference>
<dbReference type="InterPro" id="IPR003838">
    <property type="entry name" value="ABC3_permease_C"/>
</dbReference>
<evidence type="ECO:0000256" key="3">
    <source>
        <dbReference type="ARBA" id="ARBA00022692"/>
    </source>
</evidence>
<reference evidence="9 10" key="1">
    <citation type="submission" date="2019-12" db="EMBL/GenBank/DDBJ databases">
        <title>Isolation and characterization of three novel carbon monoxide-oxidizing members of Halobacteria from salione crusts and soils.</title>
        <authorList>
            <person name="Myers M.R."/>
            <person name="King G.M."/>
        </authorList>
    </citation>
    <scope>NUCLEOTIDE SEQUENCE [LARGE SCALE GENOMIC DNA]</scope>
    <source>
        <strain evidence="9 10">PCN9</strain>
    </source>
</reference>
<proteinExistence type="predicted"/>
<keyword evidence="4 6" id="KW-1133">Transmembrane helix</keyword>
<comment type="subcellular location">
    <subcellularLocation>
        <location evidence="1">Cell membrane</location>
        <topology evidence="1">Multi-pass membrane protein</topology>
    </subcellularLocation>
</comment>
<keyword evidence="2" id="KW-1003">Cell membrane</keyword>
<evidence type="ECO:0000313" key="10">
    <source>
        <dbReference type="Proteomes" id="UP000471521"/>
    </source>
</evidence>
<protein>
    <submittedName>
        <fullName evidence="9">ABC transporter permease</fullName>
    </submittedName>
</protein>
<feature type="domain" description="MacB-like periplasmic core" evidence="8">
    <location>
        <begin position="26"/>
        <end position="255"/>
    </location>
</feature>
<dbReference type="AlphaFoldDB" id="A0A6B0SCM4"/>
<feature type="transmembrane region" description="Helical" evidence="6">
    <location>
        <begin position="277"/>
        <end position="299"/>
    </location>
</feature>
<evidence type="ECO:0000256" key="1">
    <source>
        <dbReference type="ARBA" id="ARBA00004651"/>
    </source>
</evidence>
<feature type="transmembrane region" description="Helical" evidence="6">
    <location>
        <begin position="376"/>
        <end position="400"/>
    </location>
</feature>
<evidence type="ECO:0000256" key="4">
    <source>
        <dbReference type="ARBA" id="ARBA00022989"/>
    </source>
</evidence>
<dbReference type="PANTHER" id="PTHR30489">
    <property type="entry name" value="LIPOPROTEIN-RELEASING SYSTEM TRANSMEMBRANE PROTEIN LOLE"/>
    <property type="match status" value="1"/>
</dbReference>
<name>A0A6B0SCM4_9EURY</name>
<evidence type="ECO:0000313" key="9">
    <source>
        <dbReference type="EMBL" id="MXR19444.1"/>
    </source>
</evidence>
<dbReference type="Pfam" id="PF02687">
    <property type="entry name" value="FtsX"/>
    <property type="match status" value="1"/>
</dbReference>
<dbReference type="EMBL" id="WUUU01000006">
    <property type="protein sequence ID" value="MXR19444.1"/>
    <property type="molecule type" value="Genomic_DNA"/>
</dbReference>
<dbReference type="GO" id="GO:0044874">
    <property type="term" value="P:lipoprotein localization to outer membrane"/>
    <property type="evidence" value="ECO:0007669"/>
    <property type="project" value="TreeGrafter"/>
</dbReference>
<dbReference type="InterPro" id="IPR025857">
    <property type="entry name" value="MacB_PCD"/>
</dbReference>
<feature type="domain" description="ABC3 transporter permease C-terminal" evidence="7">
    <location>
        <begin position="285"/>
        <end position="404"/>
    </location>
</feature>
<evidence type="ECO:0000259" key="7">
    <source>
        <dbReference type="Pfam" id="PF02687"/>
    </source>
</evidence>
<accession>A0A6B0SCM4</accession>
<evidence type="ECO:0000259" key="8">
    <source>
        <dbReference type="Pfam" id="PF12704"/>
    </source>
</evidence>
<dbReference type="OrthoDB" id="163559at2157"/>